<feature type="transmembrane region" description="Helical" evidence="18">
    <location>
        <begin position="48"/>
        <end position="73"/>
    </location>
</feature>
<dbReference type="GO" id="GO:0015990">
    <property type="term" value="P:electron transport coupled proton transport"/>
    <property type="evidence" value="ECO:0007669"/>
    <property type="project" value="TreeGrafter"/>
</dbReference>
<evidence type="ECO:0000256" key="14">
    <source>
        <dbReference type="ARBA" id="ARBA00023128"/>
    </source>
</evidence>
<evidence type="ECO:0000256" key="10">
    <source>
        <dbReference type="ARBA" id="ARBA00022982"/>
    </source>
</evidence>
<dbReference type="GO" id="GO:0042773">
    <property type="term" value="P:ATP synthesis coupled electron transport"/>
    <property type="evidence" value="ECO:0007669"/>
    <property type="project" value="InterPro"/>
</dbReference>
<comment type="catalytic activity">
    <reaction evidence="17">
        <text>a ubiquinone + NADH + 5 H(+)(in) = a ubiquinol + NAD(+) + 4 H(+)(out)</text>
        <dbReference type="Rhea" id="RHEA:29091"/>
        <dbReference type="Rhea" id="RHEA-COMP:9565"/>
        <dbReference type="Rhea" id="RHEA-COMP:9566"/>
        <dbReference type="ChEBI" id="CHEBI:15378"/>
        <dbReference type="ChEBI" id="CHEBI:16389"/>
        <dbReference type="ChEBI" id="CHEBI:17976"/>
        <dbReference type="ChEBI" id="CHEBI:57540"/>
        <dbReference type="ChEBI" id="CHEBI:57945"/>
        <dbReference type="EC" id="7.1.1.2"/>
    </reaction>
</comment>
<keyword evidence="11 18" id="KW-1133">Transmembrane helix</keyword>
<evidence type="ECO:0000256" key="11">
    <source>
        <dbReference type="ARBA" id="ARBA00022989"/>
    </source>
</evidence>
<feature type="domain" description="NADH:quinone oxidoreductase/Mrp antiporter transmembrane" evidence="19">
    <location>
        <begin position="104"/>
        <end position="380"/>
    </location>
</feature>
<evidence type="ECO:0000256" key="16">
    <source>
        <dbReference type="ARBA" id="ARBA00031027"/>
    </source>
</evidence>
<keyword evidence="8" id="KW-0999">Mitochondrion inner membrane</keyword>
<feature type="transmembrane region" description="Helical" evidence="18">
    <location>
        <begin position="108"/>
        <end position="128"/>
    </location>
</feature>
<keyword evidence="14 21" id="KW-0496">Mitochondrion</keyword>
<evidence type="ECO:0000256" key="18">
    <source>
        <dbReference type="SAM" id="Phobius"/>
    </source>
</evidence>
<keyword evidence="13" id="KW-0830">Ubiquinone</keyword>
<keyword evidence="7 18" id="KW-0812">Transmembrane</keyword>
<name>A0A3S5HLP7_9HYME</name>
<feature type="transmembrane region" description="Helical" evidence="18">
    <location>
        <begin position="330"/>
        <end position="348"/>
    </location>
</feature>
<feature type="transmembrane region" description="Helical" evidence="18">
    <location>
        <begin position="288"/>
        <end position="310"/>
    </location>
</feature>
<evidence type="ECO:0000256" key="7">
    <source>
        <dbReference type="ARBA" id="ARBA00022692"/>
    </source>
</evidence>
<protein>
    <recommendedName>
        <fullName evidence="4">NADH-ubiquinone oxidoreductase chain 5</fullName>
        <ecNumber evidence="3">7.1.1.2</ecNumber>
    </recommendedName>
    <alternativeName>
        <fullName evidence="16">NADH dehydrogenase subunit 5</fullName>
    </alternativeName>
</protein>
<evidence type="ECO:0000259" key="20">
    <source>
        <dbReference type="Pfam" id="PF06455"/>
    </source>
</evidence>
<keyword evidence="12" id="KW-0520">NAD</keyword>
<feature type="transmembrane region" description="Helical" evidence="18">
    <location>
        <begin position="210"/>
        <end position="230"/>
    </location>
</feature>
<comment type="subcellular location">
    <subcellularLocation>
        <location evidence="2">Mitochondrion inner membrane</location>
        <topology evidence="2">Multi-pass membrane protein</topology>
    </subcellularLocation>
</comment>
<feature type="domain" description="NADH dehydrogenase subunit 5 C-terminal" evidence="20">
    <location>
        <begin position="384"/>
        <end position="554"/>
    </location>
</feature>
<keyword evidence="5" id="KW-0813">Transport</keyword>
<organism evidence="21">
    <name type="scientific">Ismarus sp. ZJUH_2016020</name>
    <dbReference type="NCBI Taxonomy" id="2491162"/>
    <lineage>
        <taxon>Eukaryota</taxon>
        <taxon>Metazoa</taxon>
        <taxon>Ecdysozoa</taxon>
        <taxon>Arthropoda</taxon>
        <taxon>Hexapoda</taxon>
        <taxon>Insecta</taxon>
        <taxon>Pterygota</taxon>
        <taxon>Neoptera</taxon>
        <taxon>Endopterygota</taxon>
        <taxon>Hymenoptera</taxon>
        <taxon>Apocrita</taxon>
        <taxon>Proctotrupomorpha</taxon>
        <taxon>Diaprioidea</taxon>
        <taxon>Diapriidae</taxon>
        <taxon>Ismarinae</taxon>
        <taxon>Ismarus</taxon>
    </lineage>
</organism>
<keyword evidence="9" id="KW-1278">Translocase</keyword>
<evidence type="ECO:0000256" key="4">
    <source>
        <dbReference type="ARBA" id="ARBA00021096"/>
    </source>
</evidence>
<evidence type="ECO:0000256" key="2">
    <source>
        <dbReference type="ARBA" id="ARBA00004448"/>
    </source>
</evidence>
<dbReference type="GO" id="GO:0008137">
    <property type="term" value="F:NADH dehydrogenase (ubiquinone) activity"/>
    <property type="evidence" value="ECO:0007669"/>
    <property type="project" value="UniProtKB-EC"/>
</dbReference>
<feature type="transmembrane region" description="Helical" evidence="18">
    <location>
        <begin position="149"/>
        <end position="168"/>
    </location>
</feature>
<evidence type="ECO:0000256" key="9">
    <source>
        <dbReference type="ARBA" id="ARBA00022967"/>
    </source>
</evidence>
<dbReference type="PANTHER" id="PTHR42829">
    <property type="entry name" value="NADH-UBIQUINONE OXIDOREDUCTASE CHAIN 5"/>
    <property type="match status" value="1"/>
</dbReference>
<feature type="transmembrane region" description="Helical" evidence="18">
    <location>
        <begin position="534"/>
        <end position="554"/>
    </location>
</feature>
<feature type="transmembrane region" description="Helical" evidence="18">
    <location>
        <begin position="410"/>
        <end position="434"/>
    </location>
</feature>
<gene>
    <name evidence="21" type="primary">nad5</name>
</gene>
<feature type="transmembrane region" description="Helical" evidence="18">
    <location>
        <begin position="485"/>
        <end position="506"/>
    </location>
</feature>
<sequence>MYLYYLMMIMFLLLSMMMMFLSLNFLYLDNSMFIEWKLLWLNSVEMNMLIFIDYMMLMFLSIVLIISSMIMCYSSEYMNYEKNKMLFLYLMLLFIMSMIFMVMSPNLISIMLGWDGLGLVSYLLVIFYHNKDSYNSGMLTFLLNRIGDLTMMVSMSLIFMIGSFNFVFYNLENLILMMFMILVTSITKSAQIPFSSWLPAAMAAPTPVSSLVHSSTLVTAGIYLLIRFNFSMNINMMYLLMMISFMTLLFSGMSSLFEYDLKKIIALSTLSQLGLMIFSYSMNMMMMSFFHLLTHAMFKSLLFMCAGLMIHNLMNQDIRNLGYLSKFMPLTMIMFNISSMTLSGMPFMSGFYSKDLIFNFLISLKINYFILMLMYFSIMLTMFYSMRLLYFCCMIKFNIKNFMQFYESKFMVYPMMMLMFLSIFGGSFFFLFIFNSLEFIYLSLILKFFLLYLFILSMLIIILILKFKEMMKVFVMKFFFNKMWFFLFFYNSLMFKYMMLSKMFFFQIEKKWIEMFLIMNMKELMNLLNFKMNLIFKDLMKLKVYLILVFLFMIN</sequence>
<evidence type="ECO:0000256" key="6">
    <source>
        <dbReference type="ARBA" id="ARBA00022660"/>
    </source>
</evidence>
<feature type="transmembrane region" description="Helical" evidence="18">
    <location>
        <begin position="440"/>
        <end position="465"/>
    </location>
</feature>
<evidence type="ECO:0000256" key="8">
    <source>
        <dbReference type="ARBA" id="ARBA00022792"/>
    </source>
</evidence>
<keyword evidence="15 18" id="KW-0472">Membrane</keyword>
<evidence type="ECO:0000256" key="5">
    <source>
        <dbReference type="ARBA" id="ARBA00022448"/>
    </source>
</evidence>
<geneLocation type="mitochondrion" evidence="21"/>
<dbReference type="EMBL" id="MG923501">
    <property type="protein sequence ID" value="AZL93316.1"/>
    <property type="molecule type" value="Genomic_DNA"/>
</dbReference>
<proteinExistence type="predicted"/>
<evidence type="ECO:0000256" key="1">
    <source>
        <dbReference type="ARBA" id="ARBA00003257"/>
    </source>
</evidence>
<feature type="transmembrane region" description="Helical" evidence="18">
    <location>
        <begin position="174"/>
        <end position="198"/>
    </location>
</feature>
<dbReference type="InterPro" id="IPR001750">
    <property type="entry name" value="ND/Mrp_TM"/>
</dbReference>
<comment type="function">
    <text evidence="1">Core subunit of the mitochondrial membrane respiratory chain NADH dehydrogenase (Complex I) that is believed to belong to the minimal assembly required for catalysis. Complex I functions in the transfer of electrons from NADH to the respiratory chain. The immediate electron acceptor for the enzyme is believed to be ubiquinone.</text>
</comment>
<evidence type="ECO:0000256" key="13">
    <source>
        <dbReference type="ARBA" id="ARBA00023075"/>
    </source>
</evidence>
<feature type="transmembrane region" description="Helical" evidence="18">
    <location>
        <begin position="85"/>
        <end position="102"/>
    </location>
</feature>
<keyword evidence="10" id="KW-0249">Electron transport</keyword>
<evidence type="ECO:0000256" key="3">
    <source>
        <dbReference type="ARBA" id="ARBA00012944"/>
    </source>
</evidence>
<dbReference type="InterPro" id="IPR003945">
    <property type="entry name" value="NU5C-like"/>
</dbReference>
<evidence type="ECO:0000256" key="12">
    <source>
        <dbReference type="ARBA" id="ARBA00023027"/>
    </source>
</evidence>
<accession>A0A3S5HLP7</accession>
<evidence type="ECO:0000313" key="21">
    <source>
        <dbReference type="EMBL" id="AZL93316.1"/>
    </source>
</evidence>
<dbReference type="GO" id="GO:0003954">
    <property type="term" value="F:NADH dehydrogenase activity"/>
    <property type="evidence" value="ECO:0007669"/>
    <property type="project" value="TreeGrafter"/>
</dbReference>
<feature type="transmembrane region" description="Helical" evidence="18">
    <location>
        <begin position="7"/>
        <end position="28"/>
    </location>
</feature>
<reference evidence="21" key="1">
    <citation type="journal article" date="2018" name="Mol. Phylogenet. Evol.">
        <title>Mitochondrial phylogenomics of the Hymenoptera.</title>
        <authorList>
            <person name="Tang P."/>
            <person name="Zhu J.C."/>
            <person name="Zheng B.Y."/>
            <person name="Wei S.J."/>
            <person name="Sharkey M."/>
            <person name="Chen X.X."/>
            <person name="Vogler A.P."/>
        </authorList>
    </citation>
    <scope>NUCLEOTIDE SEQUENCE</scope>
</reference>
<dbReference type="PANTHER" id="PTHR42829:SF2">
    <property type="entry name" value="NADH-UBIQUINONE OXIDOREDUCTASE CHAIN 5"/>
    <property type="match status" value="1"/>
</dbReference>
<dbReference type="PRINTS" id="PR01434">
    <property type="entry name" value="NADHDHGNASE5"/>
</dbReference>
<dbReference type="AlphaFoldDB" id="A0A3S5HLP7"/>
<evidence type="ECO:0000259" key="19">
    <source>
        <dbReference type="Pfam" id="PF00361"/>
    </source>
</evidence>
<dbReference type="EC" id="7.1.1.2" evidence="3"/>
<feature type="transmembrane region" description="Helical" evidence="18">
    <location>
        <begin position="368"/>
        <end position="390"/>
    </location>
</feature>
<dbReference type="InterPro" id="IPR010934">
    <property type="entry name" value="NADH_DH_su5_C"/>
</dbReference>
<dbReference type="Pfam" id="PF00361">
    <property type="entry name" value="Proton_antipo_M"/>
    <property type="match status" value="1"/>
</dbReference>
<keyword evidence="6" id="KW-0679">Respiratory chain</keyword>
<dbReference type="GO" id="GO:0005743">
    <property type="term" value="C:mitochondrial inner membrane"/>
    <property type="evidence" value="ECO:0007669"/>
    <property type="project" value="UniProtKB-SubCell"/>
</dbReference>
<feature type="transmembrane region" description="Helical" evidence="18">
    <location>
        <begin position="236"/>
        <end position="257"/>
    </location>
</feature>
<evidence type="ECO:0000256" key="17">
    <source>
        <dbReference type="ARBA" id="ARBA00049551"/>
    </source>
</evidence>
<dbReference type="Pfam" id="PF06455">
    <property type="entry name" value="NADH5_C"/>
    <property type="match status" value="1"/>
</dbReference>
<evidence type="ECO:0000256" key="15">
    <source>
        <dbReference type="ARBA" id="ARBA00023136"/>
    </source>
</evidence>